<dbReference type="InterPro" id="IPR015915">
    <property type="entry name" value="Kelch-typ_b-propeller"/>
</dbReference>
<dbReference type="OrthoDB" id="9769308at2"/>
<dbReference type="STRING" id="1123272.SAMN02745824_1094"/>
<dbReference type="EMBL" id="FSQW01000001">
    <property type="protein sequence ID" value="SIN62577.1"/>
    <property type="molecule type" value="Genomic_DNA"/>
</dbReference>
<dbReference type="SMART" id="SM00612">
    <property type="entry name" value="Kelch"/>
    <property type="match status" value="5"/>
</dbReference>
<dbReference type="AlphaFoldDB" id="A0A1N6CVS8"/>
<keyword evidence="2" id="KW-0677">Repeat</keyword>
<dbReference type="Gene3D" id="2.120.10.80">
    <property type="entry name" value="Kelch-type beta propeller"/>
    <property type="match status" value="2"/>
</dbReference>
<proteinExistence type="predicted"/>
<organism evidence="3 4">
    <name type="scientific">Parasphingorhabdus marina DSM 22363</name>
    <dbReference type="NCBI Taxonomy" id="1123272"/>
    <lineage>
        <taxon>Bacteria</taxon>
        <taxon>Pseudomonadati</taxon>
        <taxon>Pseudomonadota</taxon>
        <taxon>Alphaproteobacteria</taxon>
        <taxon>Sphingomonadales</taxon>
        <taxon>Sphingomonadaceae</taxon>
        <taxon>Parasphingorhabdus</taxon>
    </lineage>
</organism>
<dbReference type="InterPro" id="IPR006652">
    <property type="entry name" value="Kelch_1"/>
</dbReference>
<evidence type="ECO:0000313" key="3">
    <source>
        <dbReference type="EMBL" id="SIN62577.1"/>
    </source>
</evidence>
<dbReference type="PANTHER" id="PTHR24412:SF489">
    <property type="entry name" value="RING FINGER DOMAIN AND KELCH REPEAT-CONTAINING PROTEIN DDB_G0271372"/>
    <property type="match status" value="1"/>
</dbReference>
<dbReference type="RefSeq" id="WP_074204065.1">
    <property type="nucleotide sequence ID" value="NZ_FSQW01000001.1"/>
</dbReference>
<evidence type="ECO:0000256" key="1">
    <source>
        <dbReference type="ARBA" id="ARBA00022441"/>
    </source>
</evidence>
<dbReference type="PANTHER" id="PTHR24412">
    <property type="entry name" value="KELCH PROTEIN"/>
    <property type="match status" value="1"/>
</dbReference>
<reference evidence="4" key="1">
    <citation type="submission" date="2016-11" db="EMBL/GenBank/DDBJ databases">
        <authorList>
            <person name="Varghese N."/>
            <person name="Submissions S."/>
        </authorList>
    </citation>
    <scope>NUCLEOTIDE SEQUENCE [LARGE SCALE GENOMIC DNA]</scope>
    <source>
        <strain evidence="4">DSM 22363</strain>
    </source>
</reference>
<evidence type="ECO:0000256" key="2">
    <source>
        <dbReference type="ARBA" id="ARBA00022737"/>
    </source>
</evidence>
<dbReference type="Proteomes" id="UP000185192">
    <property type="component" value="Unassembled WGS sequence"/>
</dbReference>
<protein>
    <submittedName>
        <fullName evidence="3">N-acetylneuraminic acid mutarotase</fullName>
    </submittedName>
</protein>
<gene>
    <name evidence="3" type="ORF">SAMN02745824_1094</name>
</gene>
<keyword evidence="1" id="KW-0880">Kelch repeat</keyword>
<keyword evidence="4" id="KW-1185">Reference proteome</keyword>
<dbReference type="SUPFAM" id="SSF117281">
    <property type="entry name" value="Kelch motif"/>
    <property type="match status" value="2"/>
</dbReference>
<accession>A0A1N6CVS8</accession>
<name>A0A1N6CVS8_9SPHN</name>
<sequence>MKKILFTFILLVLLAIGAGALTRQAMGWNDGMTQARSEIHAATLDGKLYIAGGIGLFRVLDSCEVLDLTMDIWTSCGRLPRPLHHVAMAADDTHVYASGGYVSLPFNADPEAGLFRFDPEAGQWTEISKLPHPIGQHSMTHFDGGLFLIGGQDSGRDLDTVWRYDIAADRWEAMASMPTARHSHAIAKSGSQLFVTGGRSAALGTEIRLIEIYDLAENSWTKGPDMPTGRGGHGAAVASGRLHILGGESLTEGRLLPDHDILDLATDSWIFGPEMSQPRHGFAIGEMAGQGGLTIIGGGARVGIETIYSVTGTVQRVGLE</sequence>
<evidence type="ECO:0000313" key="4">
    <source>
        <dbReference type="Proteomes" id="UP000185192"/>
    </source>
</evidence>
<dbReference type="Pfam" id="PF24681">
    <property type="entry name" value="Kelch_KLHDC2_KLHL20_DRC7"/>
    <property type="match status" value="1"/>
</dbReference>